<evidence type="ECO:0000256" key="4">
    <source>
        <dbReference type="PROSITE-ProRule" id="PRU00335"/>
    </source>
</evidence>
<evidence type="ECO:0000313" key="6">
    <source>
        <dbReference type="EMBL" id="KEO88607.1"/>
    </source>
</evidence>
<dbReference type="InterPro" id="IPR009057">
    <property type="entry name" value="Homeodomain-like_sf"/>
</dbReference>
<dbReference type="InterPro" id="IPR050109">
    <property type="entry name" value="HTH-type_TetR-like_transc_reg"/>
</dbReference>
<dbReference type="PANTHER" id="PTHR30055">
    <property type="entry name" value="HTH-TYPE TRANSCRIPTIONAL REGULATOR RUTR"/>
    <property type="match status" value="1"/>
</dbReference>
<dbReference type="Gene3D" id="1.10.357.10">
    <property type="entry name" value="Tetracycline Repressor, domain 2"/>
    <property type="match status" value="1"/>
</dbReference>
<dbReference type="Proteomes" id="UP000027647">
    <property type="component" value="Unassembled WGS sequence"/>
</dbReference>
<evidence type="ECO:0000259" key="5">
    <source>
        <dbReference type="PROSITE" id="PS50977"/>
    </source>
</evidence>
<dbReference type="SUPFAM" id="SSF48498">
    <property type="entry name" value="Tetracyclin repressor-like, C-terminal domain"/>
    <property type="match status" value="1"/>
</dbReference>
<feature type="DNA-binding region" description="H-T-H motif" evidence="4">
    <location>
        <begin position="61"/>
        <end position="80"/>
    </location>
</feature>
<gene>
    <name evidence="6" type="ORF">EH31_16765</name>
</gene>
<evidence type="ECO:0000313" key="7">
    <source>
        <dbReference type="Proteomes" id="UP000027647"/>
    </source>
</evidence>
<dbReference type="GO" id="GO:0000976">
    <property type="term" value="F:transcription cis-regulatory region binding"/>
    <property type="evidence" value="ECO:0007669"/>
    <property type="project" value="TreeGrafter"/>
</dbReference>
<keyword evidence="2 4" id="KW-0238">DNA-binding</keyword>
<dbReference type="FunFam" id="1.10.10.60:FF:000141">
    <property type="entry name" value="TetR family transcriptional regulator"/>
    <property type="match status" value="1"/>
</dbReference>
<dbReference type="InterPro" id="IPR001647">
    <property type="entry name" value="HTH_TetR"/>
</dbReference>
<dbReference type="PRINTS" id="PR00455">
    <property type="entry name" value="HTHTETR"/>
</dbReference>
<evidence type="ECO:0000256" key="1">
    <source>
        <dbReference type="ARBA" id="ARBA00023015"/>
    </source>
</evidence>
<name>A0A074MSP0_ERYLO</name>
<dbReference type="PANTHER" id="PTHR30055:SF146">
    <property type="entry name" value="HTH-TYPE TRANSCRIPTIONAL DUAL REGULATOR CECR"/>
    <property type="match status" value="1"/>
</dbReference>
<keyword evidence="3" id="KW-0804">Transcription</keyword>
<evidence type="ECO:0000256" key="2">
    <source>
        <dbReference type="ARBA" id="ARBA00023125"/>
    </source>
</evidence>
<dbReference type="Gene3D" id="1.10.10.60">
    <property type="entry name" value="Homeodomain-like"/>
    <property type="match status" value="1"/>
</dbReference>
<evidence type="ECO:0000256" key="3">
    <source>
        <dbReference type="ARBA" id="ARBA00023163"/>
    </source>
</evidence>
<dbReference type="AlphaFoldDB" id="A0A074MSP0"/>
<dbReference type="SUPFAM" id="SSF46689">
    <property type="entry name" value="Homeodomain-like"/>
    <property type="match status" value="1"/>
</dbReference>
<dbReference type="STRING" id="1044.EH31_16765"/>
<dbReference type="PROSITE" id="PS50977">
    <property type="entry name" value="HTH_TETR_2"/>
    <property type="match status" value="1"/>
</dbReference>
<comment type="caution">
    <text evidence="6">The sequence shown here is derived from an EMBL/GenBank/DDBJ whole genome shotgun (WGS) entry which is preliminary data.</text>
</comment>
<dbReference type="Pfam" id="PF00440">
    <property type="entry name" value="TetR_N"/>
    <property type="match status" value="1"/>
</dbReference>
<dbReference type="GO" id="GO:0003700">
    <property type="term" value="F:DNA-binding transcription factor activity"/>
    <property type="evidence" value="ECO:0007669"/>
    <property type="project" value="TreeGrafter"/>
</dbReference>
<sequence>MNAVVHFVNSAIPGRFHKKLNIAVPKPEKRKAGRPSDAVKREAIIAAASDRFMHDGFAATSIEQVAADAGVSKVTIYNHFGDKRGLFTAAVERECEKMRGYFTIEEIPSGTIEERLTTFGEAIFAFLSRPEMMQFERRIAAETERDPAVGQAFLEAGPWRMKAGFSAWLAHACARGELSIADPDLAAEQFVSMAKGMGDLERRFGAKPSEIENNERIAGAVRVFLAAYRAD</sequence>
<dbReference type="InterPro" id="IPR039536">
    <property type="entry name" value="TetR_C_Proteobacteria"/>
</dbReference>
<feature type="domain" description="HTH tetR-type" evidence="5">
    <location>
        <begin position="38"/>
        <end position="98"/>
    </location>
</feature>
<accession>A0A074MSP0</accession>
<dbReference type="eggNOG" id="COG1309">
    <property type="taxonomic scope" value="Bacteria"/>
</dbReference>
<dbReference type="InterPro" id="IPR036271">
    <property type="entry name" value="Tet_transcr_reg_TetR-rel_C_sf"/>
</dbReference>
<keyword evidence="7" id="KW-1185">Reference proteome</keyword>
<organism evidence="6 7">
    <name type="scientific">Erythrobacter longus</name>
    <dbReference type="NCBI Taxonomy" id="1044"/>
    <lineage>
        <taxon>Bacteria</taxon>
        <taxon>Pseudomonadati</taxon>
        <taxon>Pseudomonadota</taxon>
        <taxon>Alphaproteobacteria</taxon>
        <taxon>Sphingomonadales</taxon>
        <taxon>Erythrobacteraceae</taxon>
        <taxon>Erythrobacter/Porphyrobacter group</taxon>
        <taxon>Erythrobacter</taxon>
    </lineage>
</organism>
<proteinExistence type="predicted"/>
<dbReference type="Pfam" id="PF14246">
    <property type="entry name" value="TetR_C_7"/>
    <property type="match status" value="1"/>
</dbReference>
<reference evidence="6 7" key="1">
    <citation type="submission" date="2014-04" db="EMBL/GenBank/DDBJ databases">
        <title>A comprehensive comparison of genomes of Erythrobacter spp. strains.</title>
        <authorList>
            <person name="Zheng Q."/>
        </authorList>
    </citation>
    <scope>NUCLEOTIDE SEQUENCE [LARGE SCALE GENOMIC DNA]</scope>
    <source>
        <strain evidence="6 7">DSM 6997</strain>
    </source>
</reference>
<keyword evidence="1" id="KW-0805">Transcription regulation</keyword>
<protein>
    <submittedName>
        <fullName evidence="6">Transcriptional regulator</fullName>
    </submittedName>
</protein>
<dbReference type="EMBL" id="JMIW01000009">
    <property type="protein sequence ID" value="KEO88607.1"/>
    <property type="molecule type" value="Genomic_DNA"/>
</dbReference>